<dbReference type="WBParaSite" id="nRc.2.0.1.t17024-RA">
    <property type="protein sequence ID" value="nRc.2.0.1.t17024-RA"/>
    <property type="gene ID" value="nRc.2.0.1.g17024"/>
</dbReference>
<evidence type="ECO:0000313" key="1">
    <source>
        <dbReference type="Proteomes" id="UP000887565"/>
    </source>
</evidence>
<keyword evidence="1" id="KW-1185">Reference proteome</keyword>
<evidence type="ECO:0000313" key="2">
    <source>
        <dbReference type="WBParaSite" id="nRc.2.0.1.t17024-RA"/>
    </source>
</evidence>
<protein>
    <submittedName>
        <fullName evidence="2">Uncharacterized protein</fullName>
    </submittedName>
</protein>
<accession>A0A915IUF8</accession>
<name>A0A915IUF8_ROMCU</name>
<proteinExistence type="predicted"/>
<dbReference type="AlphaFoldDB" id="A0A915IUF8"/>
<sequence>MKELWTVRYNVESLKEQRFENDAFYKNRRAVLFIRSASFLYKSLINQILLYDYLLNNRGCIVINLKETGRNLLKEQEYLSKPVYTPQKFSGIGAPGAPEIRNWDANFSLENCGEFVQYYAQKFPVLCDKRLEEYHEDTKYHGTIFFQKCIPSSRPLKEVHHQSCGWFH</sequence>
<dbReference type="Proteomes" id="UP000887565">
    <property type="component" value="Unplaced"/>
</dbReference>
<reference evidence="2" key="1">
    <citation type="submission" date="2022-11" db="UniProtKB">
        <authorList>
            <consortium name="WormBaseParasite"/>
        </authorList>
    </citation>
    <scope>IDENTIFICATION</scope>
</reference>
<organism evidence="1 2">
    <name type="scientific">Romanomermis culicivorax</name>
    <name type="common">Nematode worm</name>
    <dbReference type="NCBI Taxonomy" id="13658"/>
    <lineage>
        <taxon>Eukaryota</taxon>
        <taxon>Metazoa</taxon>
        <taxon>Ecdysozoa</taxon>
        <taxon>Nematoda</taxon>
        <taxon>Enoplea</taxon>
        <taxon>Dorylaimia</taxon>
        <taxon>Mermithida</taxon>
        <taxon>Mermithoidea</taxon>
        <taxon>Mermithidae</taxon>
        <taxon>Romanomermis</taxon>
    </lineage>
</organism>